<protein>
    <recommendedName>
        <fullName evidence="8 10">Phosphate acyltransferase</fullName>
        <ecNumber evidence="8 10">2.3.1.274</ecNumber>
    </recommendedName>
    <alternativeName>
        <fullName evidence="10">Acyl-ACP phosphotransacylase</fullName>
    </alternativeName>
    <alternativeName>
        <fullName evidence="10">Acyl-[acyl-carrier-protein]--phosphate acyltransferase</fullName>
    </alternativeName>
    <alternativeName>
        <fullName evidence="10">Phosphate-acyl-ACP acyltransferase</fullName>
    </alternativeName>
</protein>
<name>A0A0R2XQY0_9GAMM</name>
<comment type="subunit">
    <text evidence="9 10">Homodimer. Probably interacts with PlsY.</text>
</comment>
<evidence type="ECO:0000256" key="9">
    <source>
        <dbReference type="ARBA" id="ARBA00046608"/>
    </source>
</evidence>
<dbReference type="PIRSF" id="PIRSF002465">
    <property type="entry name" value="Phsphlp_syn_PlsX"/>
    <property type="match status" value="1"/>
</dbReference>
<comment type="subcellular location">
    <subcellularLocation>
        <location evidence="10">Cytoplasm</location>
    </subcellularLocation>
    <text evidence="10">Associated with the membrane possibly through PlsY.</text>
</comment>
<comment type="similarity">
    <text evidence="10">Belongs to the PlsX family.</text>
</comment>
<dbReference type="UniPathway" id="UPA00085"/>
<dbReference type="HAMAP" id="MF_00019">
    <property type="entry name" value="PlsX"/>
    <property type="match status" value="1"/>
</dbReference>
<keyword evidence="7 10" id="KW-1208">Phospholipid metabolism</keyword>
<dbReference type="GO" id="GO:0008654">
    <property type="term" value="P:phospholipid biosynthetic process"/>
    <property type="evidence" value="ECO:0007669"/>
    <property type="project" value="UniProtKB-KW"/>
</dbReference>
<sequence length="315" mass="33264">MGGEGGPSTTVAATLLALQQNPMLSVILVGDEREIRSSAPTLEAFSGRYDIVHTPKTFLDTDKPASILRSGRDSSLYRCVEIHQQGQASAVVSAGNTGALLLLGRHLLKTVEGVELPAIVATLPDINSKALLLDVGANLACSPRQLEQFAIMGSVLAQKQFGCAPRVALLNVGAEEYKGTADVQETARLLETQETINFSGFVEANAVFEGHAEVIVCDGFVGNVMIKASAGAVNALISQIISNITVSEEASIRAVYSRLNPQRFNGATLLGLQGNIVKSHGNADIFGFSCAINQAYNEQRDAIPSLIREAIASAD</sequence>
<keyword evidence="3 10" id="KW-0444">Lipid biosynthesis</keyword>
<evidence type="ECO:0000256" key="10">
    <source>
        <dbReference type="HAMAP-Rule" id="MF_00019"/>
    </source>
</evidence>
<evidence type="ECO:0000256" key="7">
    <source>
        <dbReference type="ARBA" id="ARBA00023264"/>
    </source>
</evidence>
<evidence type="ECO:0000313" key="11">
    <source>
        <dbReference type="EMBL" id="KRP38487.1"/>
    </source>
</evidence>
<keyword evidence="5 10" id="KW-0443">Lipid metabolism</keyword>
<keyword evidence="6 10" id="KW-0594">Phospholipid biosynthesis</keyword>
<gene>
    <name evidence="10" type="primary">plsX</name>
    <name evidence="11" type="ORF">ABS26_05015</name>
</gene>
<dbReference type="Proteomes" id="UP000052124">
    <property type="component" value="Unassembled WGS sequence"/>
</dbReference>
<reference evidence="11 12" key="1">
    <citation type="submission" date="2015-10" db="EMBL/GenBank/DDBJ databases">
        <title>Metagenome-Assembled Genomes uncover a global brackish microbiome.</title>
        <authorList>
            <person name="Hugerth L.W."/>
            <person name="Larsson J."/>
            <person name="Alneberg J."/>
            <person name="Lindh M.V."/>
            <person name="Legrand C."/>
            <person name="Pinhassi J."/>
            <person name="Andersson A.F."/>
        </authorList>
    </citation>
    <scope>NUCLEOTIDE SEQUENCE [LARGE SCALE GENOMIC DNA]</scope>
    <source>
        <strain evidence="11">BACL3 MAG-120531-bin86</strain>
    </source>
</reference>
<comment type="caution">
    <text evidence="11">The sequence shown here is derived from an EMBL/GenBank/DDBJ whole genome shotgun (WGS) entry which is preliminary data.</text>
</comment>
<dbReference type="AlphaFoldDB" id="A0A0R2XQY0"/>
<organism evidence="11 12">
    <name type="scientific">OM182 bacterium BACL3 MAG-120531-bin86</name>
    <dbReference type="NCBI Taxonomy" id="1655628"/>
    <lineage>
        <taxon>Bacteria</taxon>
        <taxon>Pseudomonadati</taxon>
        <taxon>Pseudomonadota</taxon>
        <taxon>Gammaproteobacteria</taxon>
        <taxon>OMG group</taxon>
        <taxon>OM182 clade</taxon>
    </lineage>
</organism>
<dbReference type="InterPro" id="IPR003664">
    <property type="entry name" value="FA_synthesis"/>
</dbReference>
<proteinExistence type="inferred from homology"/>
<evidence type="ECO:0000256" key="1">
    <source>
        <dbReference type="ARBA" id="ARBA00001232"/>
    </source>
</evidence>
<evidence type="ECO:0000256" key="6">
    <source>
        <dbReference type="ARBA" id="ARBA00023209"/>
    </source>
</evidence>
<dbReference type="Gene3D" id="3.40.718.10">
    <property type="entry name" value="Isopropylmalate Dehydrogenase"/>
    <property type="match status" value="1"/>
</dbReference>
<evidence type="ECO:0000256" key="4">
    <source>
        <dbReference type="ARBA" id="ARBA00022679"/>
    </source>
</evidence>
<comment type="pathway">
    <text evidence="10">Lipid metabolism; phospholipid metabolism.</text>
</comment>
<keyword evidence="2 10" id="KW-0963">Cytoplasm</keyword>
<dbReference type="GO" id="GO:0043811">
    <property type="term" value="F:phosphate:acyl-[acyl carrier protein] acyltransferase activity"/>
    <property type="evidence" value="ECO:0007669"/>
    <property type="project" value="UniProtKB-UniRule"/>
</dbReference>
<comment type="catalytic activity">
    <reaction evidence="1 10">
        <text>a fatty acyl-[ACP] + phosphate = an acyl phosphate + holo-[ACP]</text>
        <dbReference type="Rhea" id="RHEA:42292"/>
        <dbReference type="Rhea" id="RHEA-COMP:9685"/>
        <dbReference type="Rhea" id="RHEA-COMP:14125"/>
        <dbReference type="ChEBI" id="CHEBI:43474"/>
        <dbReference type="ChEBI" id="CHEBI:59918"/>
        <dbReference type="ChEBI" id="CHEBI:64479"/>
        <dbReference type="ChEBI" id="CHEBI:138651"/>
        <dbReference type="EC" id="2.3.1.274"/>
    </reaction>
</comment>
<keyword evidence="4 10" id="KW-0808">Transferase</keyword>
<comment type="function">
    <text evidence="10">Catalyzes the reversible formation of acyl-phosphate (acyl-PO(4)) from acyl-[acyl-carrier-protein] (acyl-ACP). This enzyme utilizes acyl-ACP as fatty acyl donor, but not acyl-CoA.</text>
</comment>
<dbReference type="Pfam" id="PF02504">
    <property type="entry name" value="FA_synthesis"/>
    <property type="match status" value="1"/>
</dbReference>
<evidence type="ECO:0000256" key="3">
    <source>
        <dbReference type="ARBA" id="ARBA00022516"/>
    </source>
</evidence>
<dbReference type="EMBL" id="LIDH01000135">
    <property type="protein sequence ID" value="KRP38487.1"/>
    <property type="molecule type" value="Genomic_DNA"/>
</dbReference>
<dbReference type="PANTHER" id="PTHR30100:SF1">
    <property type="entry name" value="PHOSPHATE ACYLTRANSFERASE"/>
    <property type="match status" value="1"/>
</dbReference>
<evidence type="ECO:0000256" key="2">
    <source>
        <dbReference type="ARBA" id="ARBA00022490"/>
    </source>
</evidence>
<evidence type="ECO:0000256" key="5">
    <source>
        <dbReference type="ARBA" id="ARBA00023098"/>
    </source>
</evidence>
<evidence type="ECO:0000256" key="8">
    <source>
        <dbReference type="ARBA" id="ARBA00024069"/>
    </source>
</evidence>
<dbReference type="InterPro" id="IPR012281">
    <property type="entry name" value="Phospholipid_synth_PlsX-like"/>
</dbReference>
<evidence type="ECO:0000313" key="12">
    <source>
        <dbReference type="Proteomes" id="UP000052124"/>
    </source>
</evidence>
<dbReference type="GO" id="GO:0005737">
    <property type="term" value="C:cytoplasm"/>
    <property type="evidence" value="ECO:0007669"/>
    <property type="project" value="UniProtKB-SubCell"/>
</dbReference>
<dbReference type="GO" id="GO:0006633">
    <property type="term" value="P:fatty acid biosynthetic process"/>
    <property type="evidence" value="ECO:0007669"/>
    <property type="project" value="UniProtKB-UniRule"/>
</dbReference>
<dbReference type="EC" id="2.3.1.274" evidence="8 10"/>
<dbReference type="SUPFAM" id="SSF53659">
    <property type="entry name" value="Isocitrate/Isopropylmalate dehydrogenase-like"/>
    <property type="match status" value="1"/>
</dbReference>
<dbReference type="PANTHER" id="PTHR30100">
    <property type="entry name" value="FATTY ACID/PHOSPHOLIPID SYNTHESIS PROTEIN PLSX"/>
    <property type="match status" value="1"/>
</dbReference>
<dbReference type="NCBIfam" id="TIGR00182">
    <property type="entry name" value="plsX"/>
    <property type="match status" value="1"/>
</dbReference>
<accession>A0A0R2XQY0</accession>